<protein>
    <recommendedName>
        <fullName evidence="4">Fucose-specific lectin</fullName>
    </recommendedName>
</protein>
<keyword evidence="1" id="KW-0732">Signal</keyword>
<sequence length="197" mass="21182">MIFTFILPAFVAVFALLCSAKQLEERQTSGNSFNLYAYGEGINGLQVFYADGQAQIGDMSLSNASNKVPMYVTYSNNKPSTWVAHVNNTQSSQLAFAATGTTSSTTNLLCLKKGNTVTNPVAFTGMDAITSLSSDSGTITDVWSLYGAYVLLSQPNGNFYAKSTGQNGWWQLMWSTSQRAALEATPLALKTNPPVLS</sequence>
<keyword evidence="3" id="KW-1185">Reference proteome</keyword>
<dbReference type="OMA" id="GDITTKW"/>
<feature type="chain" id="PRO_5012528671" description="Fucose-specific lectin" evidence="1">
    <location>
        <begin position="21"/>
        <end position="197"/>
    </location>
</feature>
<reference evidence="3" key="1">
    <citation type="journal article" date="2017" name="Nat. Microbiol.">
        <title>Global analysis of biosynthetic gene clusters reveals vast potential of secondary metabolite production in Penicillium species.</title>
        <authorList>
            <person name="Nielsen J.C."/>
            <person name="Grijseels S."/>
            <person name="Prigent S."/>
            <person name="Ji B."/>
            <person name="Dainat J."/>
            <person name="Nielsen K.F."/>
            <person name="Frisvad J.C."/>
            <person name="Workman M."/>
            <person name="Nielsen J."/>
        </authorList>
    </citation>
    <scope>NUCLEOTIDE SEQUENCE [LARGE SCALE GENOMIC DNA]</scope>
    <source>
        <strain evidence="3">IBT 11843</strain>
    </source>
</reference>
<accession>A0A1V6P9N0</accession>
<evidence type="ECO:0000313" key="3">
    <source>
        <dbReference type="Proteomes" id="UP000191522"/>
    </source>
</evidence>
<name>A0A1V6P9N0_PENDC</name>
<evidence type="ECO:0000256" key="1">
    <source>
        <dbReference type="SAM" id="SignalP"/>
    </source>
</evidence>
<dbReference type="EMBL" id="MDYL01000016">
    <property type="protein sequence ID" value="OQD73246.1"/>
    <property type="molecule type" value="Genomic_DNA"/>
</dbReference>
<feature type="signal peptide" evidence="1">
    <location>
        <begin position="1"/>
        <end position="20"/>
    </location>
</feature>
<dbReference type="AlphaFoldDB" id="A0A1V6P9N0"/>
<proteinExistence type="predicted"/>
<organism evidence="2 3">
    <name type="scientific">Penicillium decumbens</name>
    <dbReference type="NCBI Taxonomy" id="69771"/>
    <lineage>
        <taxon>Eukaryota</taxon>
        <taxon>Fungi</taxon>
        <taxon>Dikarya</taxon>
        <taxon>Ascomycota</taxon>
        <taxon>Pezizomycotina</taxon>
        <taxon>Eurotiomycetes</taxon>
        <taxon>Eurotiomycetidae</taxon>
        <taxon>Eurotiales</taxon>
        <taxon>Aspergillaceae</taxon>
        <taxon>Penicillium</taxon>
    </lineage>
</organism>
<gene>
    <name evidence="2" type="ORF">PENDEC_c016G06515</name>
</gene>
<dbReference type="OrthoDB" id="5230873at2759"/>
<comment type="caution">
    <text evidence="2">The sequence shown here is derived from an EMBL/GenBank/DDBJ whole genome shotgun (WGS) entry which is preliminary data.</text>
</comment>
<dbReference type="Proteomes" id="UP000191522">
    <property type="component" value="Unassembled WGS sequence"/>
</dbReference>
<evidence type="ECO:0008006" key="4">
    <source>
        <dbReference type="Google" id="ProtNLM"/>
    </source>
</evidence>
<evidence type="ECO:0000313" key="2">
    <source>
        <dbReference type="EMBL" id="OQD73246.1"/>
    </source>
</evidence>